<evidence type="ECO:0000313" key="14">
    <source>
        <dbReference type="EMBL" id="KXU36671.1"/>
    </source>
</evidence>
<feature type="transmembrane region" description="Helical" evidence="12">
    <location>
        <begin position="409"/>
        <end position="433"/>
    </location>
</feature>
<proteinExistence type="inferred from homology"/>
<accession>A0A139SQC9</accession>
<dbReference type="Gene3D" id="1.20.81.30">
    <property type="entry name" value="Type II secretion system (T2SS), domain F"/>
    <property type="match status" value="2"/>
</dbReference>
<evidence type="ECO:0000256" key="4">
    <source>
        <dbReference type="ARBA" id="ARBA00022448"/>
    </source>
</evidence>
<keyword evidence="15" id="KW-1185">Reference proteome</keyword>
<evidence type="ECO:0000259" key="13">
    <source>
        <dbReference type="Pfam" id="PF00482"/>
    </source>
</evidence>
<keyword evidence="9 12" id="KW-0472">Membrane</keyword>
<evidence type="ECO:0000256" key="1">
    <source>
        <dbReference type="ARBA" id="ARBA00002684"/>
    </source>
</evidence>
<evidence type="ECO:0000256" key="12">
    <source>
        <dbReference type="SAM" id="Phobius"/>
    </source>
</evidence>
<dbReference type="InterPro" id="IPR018076">
    <property type="entry name" value="T2SS_GspF_dom"/>
</dbReference>
<evidence type="ECO:0000256" key="8">
    <source>
        <dbReference type="ARBA" id="ARBA00022989"/>
    </source>
</evidence>
<evidence type="ECO:0000256" key="3">
    <source>
        <dbReference type="ARBA" id="ARBA00005745"/>
    </source>
</evidence>
<evidence type="ECO:0000256" key="9">
    <source>
        <dbReference type="ARBA" id="ARBA00023136"/>
    </source>
</evidence>
<evidence type="ECO:0000256" key="2">
    <source>
        <dbReference type="ARBA" id="ARBA00004429"/>
    </source>
</evidence>
<reference evidence="15" key="1">
    <citation type="submission" date="2016-02" db="EMBL/GenBank/DDBJ databases">
        <authorList>
            <person name="Sanders J.G."/>
            <person name="Lin J.Y."/>
            <person name="Wertz J.T."/>
            <person name="Russell J.A."/>
            <person name="Moreau C.S."/>
            <person name="Powell S."/>
        </authorList>
    </citation>
    <scope>NUCLEOTIDE SEQUENCE [LARGE SCALE GENOMIC DNA]</scope>
    <source>
        <strain evidence="15">CAG34</strain>
    </source>
</reference>
<gene>
    <name evidence="14" type="ORF">AXK11_03860</name>
</gene>
<comment type="similarity">
    <text evidence="3 11">Belongs to the GSP F family.</text>
</comment>
<dbReference type="InterPro" id="IPR003004">
    <property type="entry name" value="GspF/PilC"/>
</dbReference>
<dbReference type="Pfam" id="PF00482">
    <property type="entry name" value="T2SSF"/>
    <property type="match status" value="2"/>
</dbReference>
<name>A0A139SQC9_9BACT</name>
<keyword evidence="7 11" id="KW-0812">Transmembrane</keyword>
<comment type="caution">
    <text evidence="14">The sequence shown here is derived from an EMBL/GenBank/DDBJ whole genome shotgun (WGS) entry which is preliminary data.</text>
</comment>
<feature type="transmembrane region" description="Helical" evidence="12">
    <location>
        <begin position="202"/>
        <end position="223"/>
    </location>
</feature>
<feature type="transmembrane region" description="Helical" evidence="12">
    <location>
        <begin position="257"/>
        <end position="275"/>
    </location>
</feature>
<dbReference type="InterPro" id="IPR001992">
    <property type="entry name" value="T2SS_GspF/T4SS_PilC_CS"/>
</dbReference>
<dbReference type="GO" id="GO:0009306">
    <property type="term" value="P:protein secretion"/>
    <property type="evidence" value="ECO:0007669"/>
    <property type="project" value="InterPro"/>
</dbReference>
<keyword evidence="8 12" id="KW-1133">Transmembrane helix</keyword>
<organism evidence="14 15">
    <name type="scientific">Cephaloticoccus primus</name>
    <dbReference type="NCBI Taxonomy" id="1548207"/>
    <lineage>
        <taxon>Bacteria</taxon>
        <taxon>Pseudomonadati</taxon>
        <taxon>Verrucomicrobiota</taxon>
        <taxon>Opitutia</taxon>
        <taxon>Opitutales</taxon>
        <taxon>Opitutaceae</taxon>
        <taxon>Cephaloticoccus</taxon>
    </lineage>
</organism>
<feature type="domain" description="Type II secretion system protein GspF" evidence="13">
    <location>
        <begin position="306"/>
        <end position="428"/>
    </location>
</feature>
<sequence>MPSFSYTAIEQRSGRAVSGLLEAASSAAAAAELKRRGLAPLSVQLAEKKPPSGSAALRGSAGAGFSAQAGVRKKQPSTASRKKRKPILIGRIISAKNLAVFTRQLSSLVKAGMPLLRSLETLERQERNPHFRPVIAALGEHVRGGGTFSEALQQHPRVFDRLSVNMVRAGEAGGVLAVVLERLAQFQEKSVRLHGRIRAAMTYPLIILLVASGIVAALMVFVVPKFEAIFATTLKGQALPLLTQAVIAVSNVLKDHALLAVGGALLLIALLRLAARSAVGMRVLHTAALRVPVLGELLLKTAIARFTRTLGTLLPSGVPILDALRITSDTSTNVRIAEAIMIVHDRVKGGDPVAAPLRALRLFPDMVSSMVEVGEETGALPEMLIRVAENYDEEVDSSVNALTSLIEPLMIVLMAVMVGTIVIALFLPIVRIIESLG</sequence>
<feature type="domain" description="Type II secretion system protein GspF" evidence="13">
    <location>
        <begin position="101"/>
        <end position="224"/>
    </location>
</feature>
<comment type="function">
    <text evidence="1">Component of the type II secretion system inner membrane complex required for the energy-dependent secretion of extracellular factors such as proteases and toxins from the periplasm.</text>
</comment>
<keyword evidence="5" id="KW-1003">Cell membrane</keyword>
<dbReference type="PANTHER" id="PTHR30012">
    <property type="entry name" value="GENERAL SECRETION PATHWAY PROTEIN"/>
    <property type="match status" value="1"/>
</dbReference>
<evidence type="ECO:0000256" key="5">
    <source>
        <dbReference type="ARBA" id="ARBA00022475"/>
    </source>
</evidence>
<dbReference type="PANTHER" id="PTHR30012:SF0">
    <property type="entry name" value="TYPE II SECRETION SYSTEM PROTEIN F-RELATED"/>
    <property type="match status" value="1"/>
</dbReference>
<protein>
    <recommendedName>
        <fullName evidence="10">General secretion pathway protein F</fullName>
    </recommendedName>
</protein>
<comment type="subcellular location">
    <subcellularLocation>
        <location evidence="2">Cell inner membrane</location>
        <topology evidence="2">Multi-pass membrane protein</topology>
    </subcellularLocation>
    <subcellularLocation>
        <location evidence="11">Cell membrane</location>
        <topology evidence="11">Multi-pass membrane protein</topology>
    </subcellularLocation>
</comment>
<dbReference type="FunFam" id="1.20.81.30:FF:000001">
    <property type="entry name" value="Type II secretion system protein F"/>
    <property type="match status" value="2"/>
</dbReference>
<dbReference type="PRINTS" id="PR00812">
    <property type="entry name" value="BCTERIALGSPF"/>
</dbReference>
<dbReference type="GO" id="GO:0005886">
    <property type="term" value="C:plasma membrane"/>
    <property type="evidence" value="ECO:0007669"/>
    <property type="project" value="UniProtKB-SubCell"/>
</dbReference>
<dbReference type="Proteomes" id="UP000070058">
    <property type="component" value="Unassembled WGS sequence"/>
</dbReference>
<keyword evidence="4 11" id="KW-0813">Transport</keyword>
<dbReference type="OrthoDB" id="9805682at2"/>
<dbReference type="EMBL" id="LSZQ01000029">
    <property type="protein sequence ID" value="KXU36671.1"/>
    <property type="molecule type" value="Genomic_DNA"/>
</dbReference>
<evidence type="ECO:0000256" key="7">
    <source>
        <dbReference type="ARBA" id="ARBA00022692"/>
    </source>
</evidence>
<evidence type="ECO:0000256" key="6">
    <source>
        <dbReference type="ARBA" id="ARBA00022519"/>
    </source>
</evidence>
<evidence type="ECO:0000313" key="15">
    <source>
        <dbReference type="Proteomes" id="UP000070058"/>
    </source>
</evidence>
<dbReference type="PROSITE" id="PS00874">
    <property type="entry name" value="T2SP_F"/>
    <property type="match status" value="1"/>
</dbReference>
<dbReference type="STRING" id="1548207.AXK11_03860"/>
<evidence type="ECO:0000256" key="10">
    <source>
        <dbReference type="ARBA" id="ARBA00030750"/>
    </source>
</evidence>
<keyword evidence="6" id="KW-0997">Cell inner membrane</keyword>
<dbReference type="InterPro" id="IPR042094">
    <property type="entry name" value="T2SS_GspF_sf"/>
</dbReference>
<dbReference type="AlphaFoldDB" id="A0A139SQC9"/>
<dbReference type="RefSeq" id="WP_068629402.1">
    <property type="nucleotide sequence ID" value="NZ_LSZQ01000029.1"/>
</dbReference>
<evidence type="ECO:0000256" key="11">
    <source>
        <dbReference type="RuleBase" id="RU003923"/>
    </source>
</evidence>